<dbReference type="PANTHER" id="PTHR10869">
    <property type="entry name" value="PROLYL 4-HYDROXYLASE ALPHA SUBUNIT"/>
    <property type="match status" value="1"/>
</dbReference>
<dbReference type="GO" id="GO:0005506">
    <property type="term" value="F:iron ion binding"/>
    <property type="evidence" value="ECO:0007669"/>
    <property type="project" value="InterPro"/>
</dbReference>
<sequence>MGTRGHVALALLLLSALLLTYTFRDELQAAHDALQLTSEHRPLGRVDRDAPVKSVTVFRNGFSTGGVEMELSAAVLATKRAQAGDLAAYLSQFVAVEGPFTSDTAATNERSDAKDDIDDDDVDDVDVARVVADRVFTGRGELVQTFSDVRSGDVLYLVAPGLSFMWPFVALGHRVVVTLETGPNKGEPVVIESISETPRTFRLHQFFRDDEADALIQQTRQRGGGGGDGSQPSSRDAGSGKHRMASKTKARSGESVFDAVSDTAVNMRKRVLQVLLLGRDSDEKAADLELLQYQPKQAYVPHDDYFLVGAAHGFRLDLPQGGSDRFATVFLHLSDVARGGQTVFPLADMPADGLPAEYGHPLHAAQDYGAAGAELFEPGSPQMDMVRSCSTKLAFYPSRGSAVLFYGQKPNGEPDPMSLYGGCPVIEGVKWGASLRVGKRHRRDLDVDPLACSVTFTNPTSCAVKLYWSDKLMSTLAANGGSITYNSFSKHKWVLKAGDRVLLEYIVDATDGEKRTVTVPLVHKDATNQPAASVTDQAKKRLSTNADTKDEL</sequence>
<dbReference type="InterPro" id="IPR006620">
    <property type="entry name" value="Pro_4_hyd_alph"/>
</dbReference>
<keyword evidence="10" id="KW-1185">Reference proteome</keyword>
<keyword evidence="2" id="KW-0479">Metal-binding</keyword>
<dbReference type="PANTHER" id="PTHR10869:SF226">
    <property type="entry name" value="PROLYL 4-HYDROXYLASE ALPHA SUBUNIT DOMAIN-CONTAINING PROTEIN"/>
    <property type="match status" value="1"/>
</dbReference>
<proteinExistence type="predicted"/>
<feature type="chain" id="PRO_5043729229" description="Prolyl 4-hydroxylase alpha subunit domain-containing protein" evidence="7">
    <location>
        <begin position="25"/>
        <end position="552"/>
    </location>
</feature>
<comment type="cofactor">
    <cofactor evidence="1">
        <name>L-ascorbate</name>
        <dbReference type="ChEBI" id="CHEBI:38290"/>
    </cofactor>
</comment>
<dbReference type="AlphaFoldDB" id="A0AAV0UHC4"/>
<keyword evidence="5" id="KW-0408">Iron</keyword>
<dbReference type="InterPro" id="IPR045054">
    <property type="entry name" value="P4HA-like"/>
</dbReference>
<evidence type="ECO:0000313" key="10">
    <source>
        <dbReference type="Proteomes" id="UP001162031"/>
    </source>
</evidence>
<dbReference type="Gene3D" id="2.60.120.620">
    <property type="entry name" value="q2cbj1_9rhob like domain"/>
    <property type="match status" value="1"/>
</dbReference>
<feature type="compositionally biased region" description="Basic residues" evidence="6">
    <location>
        <begin position="240"/>
        <end position="250"/>
    </location>
</feature>
<protein>
    <recommendedName>
        <fullName evidence="8">Prolyl 4-hydroxylase alpha subunit domain-containing protein</fullName>
    </recommendedName>
</protein>
<evidence type="ECO:0000256" key="1">
    <source>
        <dbReference type="ARBA" id="ARBA00001961"/>
    </source>
</evidence>
<evidence type="ECO:0000313" key="9">
    <source>
        <dbReference type="EMBL" id="CAI5736327.1"/>
    </source>
</evidence>
<keyword evidence="7" id="KW-0732">Signal</keyword>
<evidence type="ECO:0000256" key="6">
    <source>
        <dbReference type="SAM" id="MobiDB-lite"/>
    </source>
</evidence>
<dbReference type="SMART" id="SM00702">
    <property type="entry name" value="P4Hc"/>
    <property type="match status" value="1"/>
</dbReference>
<organism evidence="9 10">
    <name type="scientific">Hyaloperonospora brassicae</name>
    <name type="common">Brassica downy mildew</name>
    <name type="synonym">Peronospora brassicae</name>
    <dbReference type="NCBI Taxonomy" id="162125"/>
    <lineage>
        <taxon>Eukaryota</taxon>
        <taxon>Sar</taxon>
        <taxon>Stramenopiles</taxon>
        <taxon>Oomycota</taxon>
        <taxon>Peronosporomycetes</taxon>
        <taxon>Peronosporales</taxon>
        <taxon>Peronosporaceae</taxon>
        <taxon>Hyaloperonospora</taxon>
    </lineage>
</organism>
<dbReference type="EMBL" id="CANTFL010001312">
    <property type="protein sequence ID" value="CAI5736327.1"/>
    <property type="molecule type" value="Genomic_DNA"/>
</dbReference>
<evidence type="ECO:0000256" key="3">
    <source>
        <dbReference type="ARBA" id="ARBA00022964"/>
    </source>
</evidence>
<evidence type="ECO:0000256" key="4">
    <source>
        <dbReference type="ARBA" id="ARBA00023002"/>
    </source>
</evidence>
<dbReference type="Proteomes" id="UP001162031">
    <property type="component" value="Unassembled WGS sequence"/>
</dbReference>
<dbReference type="GO" id="GO:0005783">
    <property type="term" value="C:endoplasmic reticulum"/>
    <property type="evidence" value="ECO:0007669"/>
    <property type="project" value="TreeGrafter"/>
</dbReference>
<keyword evidence="4" id="KW-0560">Oxidoreductase</keyword>
<dbReference type="GO" id="GO:0004656">
    <property type="term" value="F:procollagen-proline 4-dioxygenase activity"/>
    <property type="evidence" value="ECO:0007669"/>
    <property type="project" value="TreeGrafter"/>
</dbReference>
<name>A0AAV0UHC4_HYABA</name>
<gene>
    <name evidence="9" type="ORF">HBR001_LOCUS6791</name>
</gene>
<feature type="signal peptide" evidence="7">
    <location>
        <begin position="1"/>
        <end position="24"/>
    </location>
</feature>
<evidence type="ECO:0000259" key="8">
    <source>
        <dbReference type="SMART" id="SM00702"/>
    </source>
</evidence>
<comment type="caution">
    <text evidence="9">The sequence shown here is derived from an EMBL/GenBank/DDBJ whole genome shotgun (WGS) entry which is preliminary data.</text>
</comment>
<feature type="domain" description="Prolyl 4-hydroxylase alpha subunit" evidence="8">
    <location>
        <begin position="198"/>
        <end position="438"/>
    </location>
</feature>
<evidence type="ECO:0000256" key="7">
    <source>
        <dbReference type="SAM" id="SignalP"/>
    </source>
</evidence>
<accession>A0AAV0UHC4</accession>
<feature type="region of interest" description="Disordered" evidence="6">
    <location>
        <begin position="220"/>
        <end position="252"/>
    </location>
</feature>
<reference evidence="9" key="1">
    <citation type="submission" date="2022-12" db="EMBL/GenBank/DDBJ databases">
        <authorList>
            <person name="Webb A."/>
        </authorList>
    </citation>
    <scope>NUCLEOTIDE SEQUENCE</scope>
    <source>
        <strain evidence="9">Hp1</strain>
    </source>
</reference>
<keyword evidence="3" id="KW-0223">Dioxygenase</keyword>
<dbReference type="GO" id="GO:0031418">
    <property type="term" value="F:L-ascorbic acid binding"/>
    <property type="evidence" value="ECO:0007669"/>
    <property type="project" value="InterPro"/>
</dbReference>
<evidence type="ECO:0000256" key="5">
    <source>
        <dbReference type="ARBA" id="ARBA00023004"/>
    </source>
</evidence>
<feature type="region of interest" description="Disordered" evidence="6">
    <location>
        <begin position="528"/>
        <end position="552"/>
    </location>
</feature>
<evidence type="ECO:0000256" key="2">
    <source>
        <dbReference type="ARBA" id="ARBA00022723"/>
    </source>
</evidence>